<sequence>MPSSVVYRMHYDKDTATLRIIFVSGLIYDYKNVPEEVYHAMKTSGSKGTYLNKHIKGHYEYEKVAETDH</sequence>
<dbReference type="InterPro" id="IPR025309">
    <property type="entry name" value="KTSC_dom"/>
</dbReference>
<proteinExistence type="predicted"/>
<reference evidence="2 3" key="1">
    <citation type="submission" date="2016-10" db="EMBL/GenBank/DDBJ databases">
        <authorList>
            <person name="de Groot N.N."/>
        </authorList>
    </citation>
    <scope>NUCLEOTIDE SEQUENCE [LARGE SCALE GENOMIC DNA]</scope>
    <source>
        <strain evidence="2 3">DSM 527</strain>
    </source>
</reference>
<accession>A0A1G7VFN7</accession>
<name>A0A1G7VFN7_CHIFI</name>
<evidence type="ECO:0000313" key="2">
    <source>
        <dbReference type="EMBL" id="SDG58636.1"/>
    </source>
</evidence>
<protein>
    <submittedName>
        <fullName evidence="2">KTSC domain-containing protein</fullName>
    </submittedName>
</protein>
<feature type="domain" description="KTSC" evidence="1">
    <location>
        <begin position="3"/>
        <end position="59"/>
    </location>
</feature>
<dbReference type="Proteomes" id="UP000199045">
    <property type="component" value="Unassembled WGS sequence"/>
</dbReference>
<dbReference type="STRING" id="104663.SAMN04488121_105102"/>
<dbReference type="RefSeq" id="WP_089834772.1">
    <property type="nucleotide sequence ID" value="NZ_FNBN01000005.1"/>
</dbReference>
<evidence type="ECO:0000259" key="1">
    <source>
        <dbReference type="Pfam" id="PF13619"/>
    </source>
</evidence>
<gene>
    <name evidence="2" type="ORF">SAMN04488121_105102</name>
</gene>
<organism evidence="2 3">
    <name type="scientific">Chitinophaga filiformis</name>
    <name type="common">Myxococcus filiformis</name>
    <name type="synonym">Flexibacter filiformis</name>
    <dbReference type="NCBI Taxonomy" id="104663"/>
    <lineage>
        <taxon>Bacteria</taxon>
        <taxon>Pseudomonadati</taxon>
        <taxon>Bacteroidota</taxon>
        <taxon>Chitinophagia</taxon>
        <taxon>Chitinophagales</taxon>
        <taxon>Chitinophagaceae</taxon>
        <taxon>Chitinophaga</taxon>
    </lineage>
</organism>
<dbReference type="AlphaFoldDB" id="A0A1G7VFN7"/>
<dbReference type="EMBL" id="FNBN01000005">
    <property type="protein sequence ID" value="SDG58636.1"/>
    <property type="molecule type" value="Genomic_DNA"/>
</dbReference>
<dbReference type="OrthoDB" id="8450910at2"/>
<evidence type="ECO:0000313" key="3">
    <source>
        <dbReference type="Proteomes" id="UP000199045"/>
    </source>
</evidence>
<dbReference type="Pfam" id="PF13619">
    <property type="entry name" value="KTSC"/>
    <property type="match status" value="1"/>
</dbReference>